<name>A0A8J3BYE1_9ACTN</name>
<dbReference type="EMBL" id="BMMX01000003">
    <property type="protein sequence ID" value="GGK81944.1"/>
    <property type="molecule type" value="Genomic_DNA"/>
</dbReference>
<keyword evidence="2" id="KW-1185">Reference proteome</keyword>
<dbReference type="SUPFAM" id="SSF46785">
    <property type="entry name" value="Winged helix' DNA-binding domain"/>
    <property type="match status" value="1"/>
</dbReference>
<dbReference type="InterPro" id="IPR036390">
    <property type="entry name" value="WH_DNA-bd_sf"/>
</dbReference>
<proteinExistence type="predicted"/>
<dbReference type="RefSeq" id="WP_189078342.1">
    <property type="nucleotide sequence ID" value="NZ_BMMX01000003.1"/>
</dbReference>
<sequence length="189" mass="20220">MSDNRLDELEQRIARLESRIDGGTAPRRTARGANPLMGVLHGWRREAEEQSLPGTVGYAGYVAGRELLWARQIPLAELLPADWGPAAGILESLGSLPRLALLGALLREGRRTNVDLQEALGASQGETTSGQLYHHLRALQGAGLITQKRRGEYELAPQAVIPILTILAAAMNVATDPPVGPPVATPQST</sequence>
<evidence type="ECO:0000313" key="1">
    <source>
        <dbReference type="EMBL" id="GGK81944.1"/>
    </source>
</evidence>
<comment type="caution">
    <text evidence="1">The sequence shown here is derived from an EMBL/GenBank/DDBJ whole genome shotgun (WGS) entry which is preliminary data.</text>
</comment>
<evidence type="ECO:0000313" key="2">
    <source>
        <dbReference type="Proteomes" id="UP000656042"/>
    </source>
</evidence>
<dbReference type="AlphaFoldDB" id="A0A8J3BYE1"/>
<gene>
    <name evidence="1" type="ORF">GCM10012284_15000</name>
</gene>
<accession>A0A8J3BYE1</accession>
<reference evidence="1" key="1">
    <citation type="journal article" date="2014" name="Int. J. Syst. Evol. Microbiol.">
        <title>Complete genome sequence of Corynebacterium casei LMG S-19264T (=DSM 44701T), isolated from a smear-ripened cheese.</title>
        <authorList>
            <consortium name="US DOE Joint Genome Institute (JGI-PGF)"/>
            <person name="Walter F."/>
            <person name="Albersmeier A."/>
            <person name="Kalinowski J."/>
            <person name="Ruckert C."/>
        </authorList>
    </citation>
    <scope>NUCLEOTIDE SEQUENCE</scope>
    <source>
        <strain evidence="1">CGMCC 4.7299</strain>
    </source>
</reference>
<organism evidence="1 2">
    <name type="scientific">Mangrovihabitans endophyticus</name>
    <dbReference type="NCBI Taxonomy" id="1751298"/>
    <lineage>
        <taxon>Bacteria</taxon>
        <taxon>Bacillati</taxon>
        <taxon>Actinomycetota</taxon>
        <taxon>Actinomycetes</taxon>
        <taxon>Micromonosporales</taxon>
        <taxon>Micromonosporaceae</taxon>
        <taxon>Mangrovihabitans</taxon>
    </lineage>
</organism>
<protein>
    <submittedName>
        <fullName evidence="1">Transcriptional regulator</fullName>
    </submittedName>
</protein>
<dbReference type="InterPro" id="IPR036388">
    <property type="entry name" value="WH-like_DNA-bd_sf"/>
</dbReference>
<dbReference type="Gene3D" id="1.10.10.10">
    <property type="entry name" value="Winged helix-like DNA-binding domain superfamily/Winged helix DNA-binding domain"/>
    <property type="match status" value="1"/>
</dbReference>
<reference evidence="1" key="2">
    <citation type="submission" date="2020-09" db="EMBL/GenBank/DDBJ databases">
        <authorList>
            <person name="Sun Q."/>
            <person name="Zhou Y."/>
        </authorList>
    </citation>
    <scope>NUCLEOTIDE SEQUENCE</scope>
    <source>
        <strain evidence="1">CGMCC 4.7299</strain>
    </source>
</reference>
<dbReference type="InterPro" id="IPR011991">
    <property type="entry name" value="ArsR-like_HTH"/>
</dbReference>
<dbReference type="Proteomes" id="UP000656042">
    <property type="component" value="Unassembled WGS sequence"/>
</dbReference>
<dbReference type="CDD" id="cd00090">
    <property type="entry name" value="HTH_ARSR"/>
    <property type="match status" value="1"/>
</dbReference>